<sequence length="409" mass="45922">MFAVRIARSYPITTVQFLVTGGFVARLWGSEVARCIRRGFFEVTAGECNELDTTSYQHGMNGDCIAEDDWGTVMFPLLKSKRASALSARAPRYRCDPMLYHPEMTIGGIDDEPMPCADASTRYIREIPMAYTTVCLSAFEHGAEKCRCLVLHNDRGFLPSPLAMLLVQIRVQGEATNREDKAVYTEAQPSQLKSQKYRPILSHLVPRVAQAFDTYERVEMNQAEIYGATSSRSQKCLLGTGAWCIWIPSTHFSIKAQQLSRKSYMLWMSLKLQVTKLAARLCLLMSFSNLSRKQLLPGASSDSVHQRRHPFSIKYIFQSKLDRMNPGTTPRKATTGGSDAVLDIDTWANKWYFEWFLINASMPDGKKTSVLRLGILIDLDSAHEAHGFAMTYFHLSMGGHGVGWPMAAC</sequence>
<accession>A0A0G4PXL8</accession>
<name>A0A0G4PXL8_PENC3</name>
<evidence type="ECO:0000313" key="2">
    <source>
        <dbReference type="Proteomes" id="UP000053732"/>
    </source>
</evidence>
<gene>
    <name evidence="1" type="ORF">PCAMFM013_S081g000005</name>
</gene>
<dbReference type="Proteomes" id="UP000053732">
    <property type="component" value="Unassembled WGS sequence"/>
</dbReference>
<dbReference type="AlphaFoldDB" id="A0A0G4PXL8"/>
<reference evidence="1 2" key="1">
    <citation type="journal article" date="2014" name="Nat. Commun.">
        <title>Multiple recent horizontal transfers of a large genomic region in cheese making fungi.</title>
        <authorList>
            <person name="Cheeseman K."/>
            <person name="Ropars J."/>
            <person name="Renault P."/>
            <person name="Dupont J."/>
            <person name="Gouzy J."/>
            <person name="Branca A."/>
            <person name="Abraham A.L."/>
            <person name="Ceppi M."/>
            <person name="Conseiller E."/>
            <person name="Debuchy R."/>
            <person name="Malagnac F."/>
            <person name="Goarin A."/>
            <person name="Silar P."/>
            <person name="Lacoste S."/>
            <person name="Sallet E."/>
            <person name="Bensimon A."/>
            <person name="Giraud T."/>
            <person name="Brygoo Y."/>
        </authorList>
    </citation>
    <scope>NUCLEOTIDE SEQUENCE [LARGE SCALE GENOMIC DNA]</scope>
    <source>
        <strain evidence="2">FM 013</strain>
    </source>
</reference>
<organism evidence="1 2">
    <name type="scientific">Penicillium camemberti (strain FM 013)</name>
    <dbReference type="NCBI Taxonomy" id="1429867"/>
    <lineage>
        <taxon>Eukaryota</taxon>
        <taxon>Fungi</taxon>
        <taxon>Dikarya</taxon>
        <taxon>Ascomycota</taxon>
        <taxon>Pezizomycotina</taxon>
        <taxon>Eurotiomycetes</taxon>
        <taxon>Eurotiomycetidae</taxon>
        <taxon>Eurotiales</taxon>
        <taxon>Aspergillaceae</taxon>
        <taxon>Penicillium</taxon>
    </lineage>
</organism>
<dbReference type="EMBL" id="HG793212">
    <property type="protein sequence ID" value="CRL31146.1"/>
    <property type="molecule type" value="Genomic_DNA"/>
</dbReference>
<protein>
    <submittedName>
        <fullName evidence="1">Str. FM013</fullName>
    </submittedName>
</protein>
<proteinExistence type="predicted"/>
<keyword evidence="2" id="KW-1185">Reference proteome</keyword>
<evidence type="ECO:0000313" key="1">
    <source>
        <dbReference type="EMBL" id="CRL31146.1"/>
    </source>
</evidence>